<evidence type="ECO:0000256" key="1">
    <source>
        <dbReference type="ARBA" id="ARBA00022701"/>
    </source>
</evidence>
<dbReference type="GO" id="GO:0005524">
    <property type="term" value="F:ATP binding"/>
    <property type="evidence" value="ECO:0007669"/>
    <property type="project" value="UniProtKB-UniRule"/>
</dbReference>
<evidence type="ECO:0000256" key="2">
    <source>
        <dbReference type="ARBA" id="ARBA00022741"/>
    </source>
</evidence>
<feature type="coiled-coil region" evidence="8">
    <location>
        <begin position="923"/>
        <end position="1003"/>
    </location>
</feature>
<keyword evidence="12" id="KW-1185">Reference proteome</keyword>
<comment type="caution">
    <text evidence="11">The sequence shown here is derived from an EMBL/GenBank/DDBJ whole genome shotgun (WGS) entry which is preliminary data.</text>
</comment>
<keyword evidence="2 7" id="KW-0547">Nucleotide-binding</keyword>
<evidence type="ECO:0000256" key="3">
    <source>
        <dbReference type="ARBA" id="ARBA00022840"/>
    </source>
</evidence>
<organism evidence="11 12">
    <name type="scientific">Artemisia annua</name>
    <name type="common">Sweet wormwood</name>
    <dbReference type="NCBI Taxonomy" id="35608"/>
    <lineage>
        <taxon>Eukaryota</taxon>
        <taxon>Viridiplantae</taxon>
        <taxon>Streptophyta</taxon>
        <taxon>Embryophyta</taxon>
        <taxon>Tracheophyta</taxon>
        <taxon>Spermatophyta</taxon>
        <taxon>Magnoliopsida</taxon>
        <taxon>eudicotyledons</taxon>
        <taxon>Gunneridae</taxon>
        <taxon>Pentapetalae</taxon>
        <taxon>asterids</taxon>
        <taxon>campanulids</taxon>
        <taxon>Asterales</taxon>
        <taxon>Asteraceae</taxon>
        <taxon>Asteroideae</taxon>
        <taxon>Anthemideae</taxon>
        <taxon>Artemisiinae</taxon>
        <taxon>Artemisia</taxon>
    </lineage>
</organism>
<protein>
    <submittedName>
        <fullName evidence="11">Kinesin motor domain-containing protein</fullName>
    </submittedName>
</protein>
<dbReference type="EMBL" id="PKPP01000115">
    <property type="protein sequence ID" value="PWA97563.1"/>
    <property type="molecule type" value="Genomic_DNA"/>
</dbReference>
<gene>
    <name evidence="11" type="ORF">CTI12_AA028310</name>
</gene>
<keyword evidence="1" id="KW-0493">Microtubule</keyword>
<evidence type="ECO:0000256" key="7">
    <source>
        <dbReference type="PROSITE-ProRule" id="PRU00283"/>
    </source>
</evidence>
<feature type="compositionally biased region" description="Gly residues" evidence="9">
    <location>
        <begin position="75"/>
        <end position="85"/>
    </location>
</feature>
<dbReference type="InterPro" id="IPR027417">
    <property type="entry name" value="P-loop_NTPase"/>
</dbReference>
<evidence type="ECO:0000256" key="4">
    <source>
        <dbReference type="ARBA" id="ARBA00023054"/>
    </source>
</evidence>
<dbReference type="SUPFAM" id="SSF52540">
    <property type="entry name" value="P-loop containing nucleoside triphosphate hydrolases"/>
    <property type="match status" value="2"/>
</dbReference>
<evidence type="ECO:0000256" key="5">
    <source>
        <dbReference type="ARBA" id="ARBA00023175"/>
    </source>
</evidence>
<dbReference type="GO" id="GO:0003777">
    <property type="term" value="F:microtubule motor activity"/>
    <property type="evidence" value="ECO:0007669"/>
    <property type="project" value="InterPro"/>
</dbReference>
<dbReference type="InterPro" id="IPR044986">
    <property type="entry name" value="KIF15/KIN-12"/>
</dbReference>
<dbReference type="PANTHER" id="PTHR37739:SF16">
    <property type="entry name" value="KINESIN-LIKE PROTEIN"/>
    <property type="match status" value="1"/>
</dbReference>
<dbReference type="AlphaFoldDB" id="A0A2U1QHV4"/>
<keyword evidence="3 7" id="KW-0067">ATP-binding</keyword>
<evidence type="ECO:0000313" key="11">
    <source>
        <dbReference type="EMBL" id="PWA97563.1"/>
    </source>
</evidence>
<feature type="compositionally biased region" description="Low complexity" evidence="9">
    <location>
        <begin position="22"/>
        <end position="35"/>
    </location>
</feature>
<feature type="region of interest" description="Disordered" evidence="9">
    <location>
        <begin position="1"/>
        <end position="94"/>
    </location>
</feature>
<reference evidence="11 12" key="1">
    <citation type="journal article" date="2018" name="Mol. Plant">
        <title>The genome of Artemisia annua provides insight into the evolution of Asteraceae family and artemisinin biosynthesis.</title>
        <authorList>
            <person name="Shen Q."/>
            <person name="Zhang L."/>
            <person name="Liao Z."/>
            <person name="Wang S."/>
            <person name="Yan T."/>
            <person name="Shi P."/>
            <person name="Liu M."/>
            <person name="Fu X."/>
            <person name="Pan Q."/>
            <person name="Wang Y."/>
            <person name="Lv Z."/>
            <person name="Lu X."/>
            <person name="Zhang F."/>
            <person name="Jiang W."/>
            <person name="Ma Y."/>
            <person name="Chen M."/>
            <person name="Hao X."/>
            <person name="Li L."/>
            <person name="Tang Y."/>
            <person name="Lv G."/>
            <person name="Zhou Y."/>
            <person name="Sun X."/>
            <person name="Brodelius P.E."/>
            <person name="Rose J.K.C."/>
            <person name="Tang K."/>
        </authorList>
    </citation>
    <scope>NUCLEOTIDE SEQUENCE [LARGE SCALE GENOMIC DNA]</scope>
    <source>
        <strain evidence="12">cv. Huhao1</strain>
        <tissue evidence="11">Leaf</tissue>
    </source>
</reference>
<dbReference type="InterPro" id="IPR019821">
    <property type="entry name" value="Kinesin_motor_CS"/>
</dbReference>
<dbReference type="GO" id="GO:0005874">
    <property type="term" value="C:microtubule"/>
    <property type="evidence" value="ECO:0007669"/>
    <property type="project" value="UniProtKB-KW"/>
</dbReference>
<dbReference type="GO" id="GO:0055046">
    <property type="term" value="P:microgametogenesis"/>
    <property type="evidence" value="ECO:0007669"/>
    <property type="project" value="UniProtKB-ARBA"/>
</dbReference>
<feature type="coiled-coil region" evidence="8">
    <location>
        <begin position="1038"/>
        <end position="1125"/>
    </location>
</feature>
<dbReference type="GO" id="GO:0007112">
    <property type="term" value="P:male meiosis cytokinesis"/>
    <property type="evidence" value="ECO:0007669"/>
    <property type="project" value="UniProtKB-ARBA"/>
</dbReference>
<proteinExistence type="inferred from homology"/>
<name>A0A2U1QHV4_ARTAN</name>
<dbReference type="STRING" id="35608.A0A2U1QHV4"/>
<dbReference type="PROSITE" id="PS50067">
    <property type="entry name" value="KINESIN_MOTOR_2"/>
    <property type="match status" value="2"/>
</dbReference>
<evidence type="ECO:0000259" key="10">
    <source>
        <dbReference type="PROSITE" id="PS50067"/>
    </source>
</evidence>
<dbReference type="GO" id="GO:0008017">
    <property type="term" value="F:microtubule binding"/>
    <property type="evidence" value="ECO:0007669"/>
    <property type="project" value="InterPro"/>
</dbReference>
<evidence type="ECO:0000256" key="6">
    <source>
        <dbReference type="ARBA" id="ARBA00034488"/>
    </source>
</evidence>
<sequence length="1183" mass="131626">MMKHIKNLRTENSPPPNASPIKRSSNSAKRNNAAAPFAELNGRTDTSPVTGKTKAPLPPRPPGSNAVKRKVCNDFGGGDGSGVNGASGSAGSTDTGVQRIYGGVSGSSDTGIQVIVRMRPPNSEDEGELIVQKTSGDSLSILGQPFTFDSVADVASTQASFCFLFADIFHLVGAPLVENCLSGFNSSVFAYGQVIVRMRPPNSEDEGELIVQKTSGDTLSILGQPFTFDSVADADIFHLVGAPLVENCLSGFNSSVFAYGQTGSGKTYTMWGPANALSENELTSDQQGLTPRVFERLFSRINEEQLKHADKQLVYQCRCSFLEIYNEQITDLLNPAQGNLLIREDTKTGLYVENLTEEQVCSIKEVKRLLKKGLSNRRTGATSINMESSRSHSVFTCVVESRGKSVDGLSSFKTSRINLVDLAGSERQKLTRAAGDRLKEAGNINRSLSQLGNLINILAEVSQTGKQRHIPYRDSKLTFLLQESLGGNAKLAMVCAISPVESCRSETYSTLRFAQRAKAIKNKAVVNEEMQDDVKSLREVIRQLKDELQRMKENGNQTDPGAGYSTGWNARRSLNLLKFSLNHPLMQPRMDEDNDEEMEIVDEAEHVILAATEACKNLDSDNPGSENRASLTDANLSLIPSEVPVVLKSPTSSASTFAATNRLAASLHHGLEVIDKHRRSSVLGRSSFRSSYKPVVGEPKSERKEVGVQTVSMDNEFLCSNCKCKNMDEVKEINDGSDLQLVPVNESPSVDNNSKQIVPKKVEKVLAGAIRREMALEEFCTKQHTEIMQLNRLVQQYQHERECNSIIGQLQEDKIARLESLMEGVLSAEDFVNEELISLADNNKILKEKYENHPEILRKEMELKSVQEELERYKNYFDMGERDVLMEEIVDLRSQLQSYIDCSPKLTKKQTPVLQITYGESTVESAEQKLESERIRFTETESRWITIVEELKCELEAKRLLCEKQKQELDNARKCSAEQKEAMQMAMQVHARLLENYADLQEKHMDMLINKRKIQDGIEDIKKAAARAGVKGAESRFINALASEISTLKVEREKERKRFRDENKGLQEQLRDTAEAVEAAGELLVRLKEAEEAVAAAQARAVEAEQEAENAYKQIEKLRKKQKVEVSPPPVYDMPIFDKGESSTTVDQHPIVELNNFCNMDTDELTPLPEPSSWFSGYDRCNI</sequence>
<dbReference type="GO" id="GO:0080175">
    <property type="term" value="P:phragmoplast microtubule organization"/>
    <property type="evidence" value="ECO:0007669"/>
    <property type="project" value="UniProtKB-ARBA"/>
</dbReference>
<dbReference type="FunFam" id="3.40.850.10:FF:000052">
    <property type="entry name" value="Kinesin-like protein KIN-12F"/>
    <property type="match status" value="1"/>
</dbReference>
<keyword evidence="5 7" id="KW-0505">Motor protein</keyword>
<keyword evidence="4 8" id="KW-0175">Coiled coil</keyword>
<dbReference type="SMART" id="SM00129">
    <property type="entry name" value="KISc"/>
    <property type="match status" value="1"/>
</dbReference>
<dbReference type="Proteomes" id="UP000245207">
    <property type="component" value="Unassembled WGS sequence"/>
</dbReference>
<feature type="binding site" evidence="7">
    <location>
        <begin position="260"/>
        <end position="267"/>
    </location>
    <ligand>
        <name>ATP</name>
        <dbReference type="ChEBI" id="CHEBI:30616"/>
    </ligand>
</feature>
<dbReference type="PANTHER" id="PTHR37739">
    <property type="entry name" value="KINESIN-LIKE PROTEIN KIN-12D"/>
    <property type="match status" value="1"/>
</dbReference>
<dbReference type="Pfam" id="PF00225">
    <property type="entry name" value="Kinesin"/>
    <property type="match status" value="1"/>
</dbReference>
<evidence type="ECO:0000256" key="9">
    <source>
        <dbReference type="SAM" id="MobiDB-lite"/>
    </source>
</evidence>
<dbReference type="Gene3D" id="3.40.850.10">
    <property type="entry name" value="Kinesin motor domain"/>
    <property type="match status" value="2"/>
</dbReference>
<feature type="coiled-coil region" evidence="8">
    <location>
        <begin position="527"/>
        <end position="554"/>
    </location>
</feature>
<accession>A0A2U1QHV4</accession>
<evidence type="ECO:0000256" key="8">
    <source>
        <dbReference type="SAM" id="Coils"/>
    </source>
</evidence>
<feature type="domain" description="Kinesin motor" evidence="10">
    <location>
        <begin position="111"/>
        <end position="193"/>
    </location>
</feature>
<comment type="similarity">
    <text evidence="6">Belongs to the TRAFAC class myosin-kinesin ATPase superfamily. Kinesin family. KIN-12 subfamily.</text>
</comment>
<dbReference type="InterPro" id="IPR001752">
    <property type="entry name" value="Kinesin_motor_dom"/>
</dbReference>
<dbReference type="PROSITE" id="PS00411">
    <property type="entry name" value="KINESIN_MOTOR_1"/>
    <property type="match status" value="1"/>
</dbReference>
<dbReference type="OrthoDB" id="3176171at2759"/>
<comment type="caution">
    <text evidence="7">Lacks conserved residue(s) required for the propagation of feature annotation.</text>
</comment>
<dbReference type="GO" id="GO:0009524">
    <property type="term" value="C:phragmoplast"/>
    <property type="evidence" value="ECO:0007669"/>
    <property type="project" value="UniProtKB-ARBA"/>
</dbReference>
<evidence type="ECO:0000313" key="12">
    <source>
        <dbReference type="Proteomes" id="UP000245207"/>
    </source>
</evidence>
<dbReference type="InterPro" id="IPR036961">
    <property type="entry name" value="Kinesin_motor_dom_sf"/>
</dbReference>
<feature type="domain" description="Kinesin motor" evidence="10">
    <location>
        <begin position="191"/>
        <end position="520"/>
    </location>
</feature>
<dbReference type="GO" id="GO:0007018">
    <property type="term" value="P:microtubule-based movement"/>
    <property type="evidence" value="ECO:0007669"/>
    <property type="project" value="InterPro"/>
</dbReference>
<dbReference type="PRINTS" id="PR00380">
    <property type="entry name" value="KINESINHEAVY"/>
</dbReference>